<sequence length="509" mass="55607">MALPTTPRIQKARPHISQNENLIFENSRPGSRAYHLPPSDVPEVAPSALVPSHLLRQDDLSELPELTEPEVVRHYTRLSTWNYGTDTGMFPLGSCTMKYNPKINEWAARLPGFARSHPLAPEATVRGNLLLMKQLEEALCEITGLAAVSLQPTAGAHGELTGMMMIRAALTARGDARRYVLIPDAAHGTNPASAVMCGYKVITLISRKNGLLDLAALDKAMTDEVAGLMITNPNTLGLFEEDIAKACELIHARGGFVYMDGANMNALVGIARPGDMGVDVMHLNLHKTFSTPHGGGGPGCGPVAVNRELEPYLPCPTLRRVDDQTVVFDNDRPHSIGRVKAYYGNFGMMVRALAYIRALGAEGLRAATETAVLNANYIKHHLQDDYEVPFEGPVLHEVVFNDRRQQAHGVRNGDIAKRLIDYGFHPPTMSFPLVAPGAIMVEPTESESRAELDLFIASMRAIAQECRENPEVVKTAPHLARLRRLDETAAARQPVLRWRPSPVVKAAGA</sequence>
<dbReference type="SUPFAM" id="SSF53383">
    <property type="entry name" value="PLP-dependent transferases"/>
    <property type="match status" value="1"/>
</dbReference>
<dbReference type="Gene3D" id="3.90.1150.10">
    <property type="entry name" value="Aspartate Aminotransferase, domain 1"/>
    <property type="match status" value="1"/>
</dbReference>
<dbReference type="InterPro" id="IPR015421">
    <property type="entry name" value="PyrdxlP-dep_Trfase_major"/>
</dbReference>
<dbReference type="Pfam" id="PF21478">
    <property type="entry name" value="GcvP2_C"/>
    <property type="match status" value="1"/>
</dbReference>
<evidence type="ECO:0000259" key="8">
    <source>
        <dbReference type="Pfam" id="PF02347"/>
    </source>
</evidence>
<dbReference type="NCBIfam" id="NF003346">
    <property type="entry name" value="PRK04366.1"/>
    <property type="match status" value="1"/>
</dbReference>
<evidence type="ECO:0000256" key="5">
    <source>
        <dbReference type="ARBA" id="ARBA00049026"/>
    </source>
</evidence>
<accession>A0ABX8AYG6</accession>
<dbReference type="Proteomes" id="UP000677668">
    <property type="component" value="Chromosome 1"/>
</dbReference>
<keyword evidence="4 6" id="KW-0560">Oxidoreductase</keyword>
<evidence type="ECO:0000259" key="9">
    <source>
        <dbReference type="Pfam" id="PF21478"/>
    </source>
</evidence>
<comment type="subunit">
    <text evidence="6">The glycine cleavage system is composed of four proteins: P, T, L and H. In this organism, the P 'protein' is a heterodimer of two subunits.</text>
</comment>
<proteinExistence type="inferred from homology"/>
<reference evidence="10 11" key="1">
    <citation type="submission" date="2021-03" db="EMBL/GenBank/DDBJ databases">
        <title>Genomic and phenotypic characterization of Chloracidobacterium isolates provides evidence for multiple species.</title>
        <authorList>
            <person name="Saini M.K."/>
            <person name="Costas A.M.G."/>
            <person name="Tank M."/>
            <person name="Bryant D.A."/>
        </authorList>
    </citation>
    <scope>NUCLEOTIDE SEQUENCE [LARGE SCALE GENOMIC DNA]</scope>
    <source>
        <strain evidence="10 11">N</strain>
    </source>
</reference>
<evidence type="ECO:0000256" key="2">
    <source>
        <dbReference type="ARBA" id="ARBA00003788"/>
    </source>
</evidence>
<evidence type="ECO:0000256" key="3">
    <source>
        <dbReference type="ARBA" id="ARBA00022898"/>
    </source>
</evidence>
<feature type="domain" description="Glycine dehydrogenase C-terminal" evidence="9">
    <location>
        <begin position="367"/>
        <end position="468"/>
    </location>
</feature>
<dbReference type="GO" id="GO:0004375">
    <property type="term" value="F:glycine dehydrogenase (decarboxylating) activity"/>
    <property type="evidence" value="ECO:0007669"/>
    <property type="project" value="UniProtKB-EC"/>
</dbReference>
<dbReference type="EMBL" id="CP072642">
    <property type="protein sequence ID" value="QUV93744.1"/>
    <property type="molecule type" value="Genomic_DNA"/>
</dbReference>
<dbReference type="RefSeq" id="WP_211422094.1">
    <property type="nucleotide sequence ID" value="NZ_CP072642.1"/>
</dbReference>
<dbReference type="InterPro" id="IPR049316">
    <property type="entry name" value="GDC-P_C"/>
</dbReference>
<organism evidence="10 11">
    <name type="scientific">Chloracidobacterium sp. N</name>
    <dbReference type="NCBI Taxonomy" id="2821540"/>
    <lineage>
        <taxon>Bacteria</taxon>
        <taxon>Pseudomonadati</taxon>
        <taxon>Acidobacteriota</taxon>
        <taxon>Terriglobia</taxon>
        <taxon>Terriglobales</taxon>
        <taxon>Acidobacteriaceae</taxon>
        <taxon>Chloracidobacterium</taxon>
        <taxon>Chloracidobacterium aggregatum</taxon>
    </lineage>
</organism>
<evidence type="ECO:0000256" key="4">
    <source>
        <dbReference type="ARBA" id="ARBA00023002"/>
    </source>
</evidence>
<feature type="region of interest" description="Disordered" evidence="7">
    <location>
        <begin position="1"/>
        <end position="20"/>
    </location>
</feature>
<feature type="modified residue" description="N6-(pyridoxal phosphate)lysine" evidence="6">
    <location>
        <position position="287"/>
    </location>
</feature>
<dbReference type="InterPro" id="IPR015424">
    <property type="entry name" value="PyrdxlP-dep_Trfase"/>
</dbReference>
<dbReference type="PANTHER" id="PTHR11773:SF1">
    <property type="entry name" value="GLYCINE DEHYDROGENASE (DECARBOXYLATING), MITOCHONDRIAL"/>
    <property type="match status" value="1"/>
</dbReference>
<comment type="function">
    <text evidence="2 6">The glycine cleavage system catalyzes the degradation of glycine. The P protein binds the alpha-amino group of glycine through its pyridoxal phosphate cofactor; CO(2) is released and the remaining methylamine moiety is then transferred to the lipoamide cofactor of the H protein.</text>
</comment>
<evidence type="ECO:0000256" key="7">
    <source>
        <dbReference type="SAM" id="MobiDB-lite"/>
    </source>
</evidence>
<gene>
    <name evidence="6 10" type="primary">gcvPB</name>
    <name evidence="10" type="ORF">J8C05_10295</name>
</gene>
<evidence type="ECO:0000313" key="10">
    <source>
        <dbReference type="EMBL" id="QUV93744.1"/>
    </source>
</evidence>
<dbReference type="Gene3D" id="3.40.640.10">
    <property type="entry name" value="Type I PLP-dependent aspartate aminotransferase-like (Major domain)"/>
    <property type="match status" value="1"/>
</dbReference>
<dbReference type="EC" id="1.4.4.2" evidence="6"/>
<comment type="cofactor">
    <cofactor evidence="1 6">
        <name>pyridoxal 5'-phosphate</name>
        <dbReference type="ChEBI" id="CHEBI:597326"/>
    </cofactor>
</comment>
<feature type="domain" description="Glycine cleavage system P-protein N-terminal" evidence="8">
    <location>
        <begin position="50"/>
        <end position="314"/>
    </location>
</feature>
<dbReference type="InterPro" id="IPR020581">
    <property type="entry name" value="GDC_P"/>
</dbReference>
<comment type="catalytic activity">
    <reaction evidence="5 6">
        <text>N(6)-[(R)-lipoyl]-L-lysyl-[glycine-cleavage complex H protein] + glycine + H(+) = N(6)-[(R)-S(8)-aminomethyldihydrolipoyl]-L-lysyl-[glycine-cleavage complex H protein] + CO2</text>
        <dbReference type="Rhea" id="RHEA:24304"/>
        <dbReference type="Rhea" id="RHEA-COMP:10494"/>
        <dbReference type="Rhea" id="RHEA-COMP:10495"/>
        <dbReference type="ChEBI" id="CHEBI:15378"/>
        <dbReference type="ChEBI" id="CHEBI:16526"/>
        <dbReference type="ChEBI" id="CHEBI:57305"/>
        <dbReference type="ChEBI" id="CHEBI:83099"/>
        <dbReference type="ChEBI" id="CHEBI:83143"/>
        <dbReference type="EC" id="1.4.4.2"/>
    </reaction>
</comment>
<evidence type="ECO:0000256" key="6">
    <source>
        <dbReference type="HAMAP-Rule" id="MF_00713"/>
    </source>
</evidence>
<protein>
    <recommendedName>
        <fullName evidence="6">Probable glycine dehydrogenase (decarboxylating) subunit 2</fullName>
        <ecNumber evidence="6">1.4.4.2</ecNumber>
    </recommendedName>
    <alternativeName>
        <fullName evidence="6">Glycine cleavage system P-protein subunit 2</fullName>
    </alternativeName>
    <alternativeName>
        <fullName evidence="6">Glycine decarboxylase subunit 2</fullName>
    </alternativeName>
    <alternativeName>
        <fullName evidence="6">Glycine dehydrogenase (aminomethyl-transferring) subunit 2</fullName>
    </alternativeName>
</protein>
<evidence type="ECO:0000256" key="1">
    <source>
        <dbReference type="ARBA" id="ARBA00001933"/>
    </source>
</evidence>
<dbReference type="InterPro" id="IPR015422">
    <property type="entry name" value="PyrdxlP-dep_Trfase_small"/>
</dbReference>
<dbReference type="Gene3D" id="6.20.440.10">
    <property type="match status" value="1"/>
</dbReference>
<evidence type="ECO:0000313" key="11">
    <source>
        <dbReference type="Proteomes" id="UP000677668"/>
    </source>
</evidence>
<dbReference type="PANTHER" id="PTHR11773">
    <property type="entry name" value="GLYCINE DEHYDROGENASE, DECARBOXYLATING"/>
    <property type="match status" value="1"/>
</dbReference>
<dbReference type="HAMAP" id="MF_00713">
    <property type="entry name" value="GcvPB"/>
    <property type="match status" value="1"/>
</dbReference>
<dbReference type="Pfam" id="PF02347">
    <property type="entry name" value="GDC-P"/>
    <property type="match status" value="1"/>
</dbReference>
<dbReference type="InterPro" id="IPR049315">
    <property type="entry name" value="GDC-P_N"/>
</dbReference>
<name>A0ABX8AYG6_9BACT</name>
<dbReference type="InterPro" id="IPR023012">
    <property type="entry name" value="GcvPB"/>
</dbReference>
<comment type="similarity">
    <text evidence="6">Belongs to the GcvP family. C-terminal subunit subfamily.</text>
</comment>
<keyword evidence="3 6" id="KW-0663">Pyridoxal phosphate</keyword>
<keyword evidence="11" id="KW-1185">Reference proteome</keyword>